<dbReference type="AlphaFoldDB" id="A0A2H3BZE1"/>
<name>A0A2H3BZE1_9AGAR</name>
<dbReference type="Proteomes" id="UP000218334">
    <property type="component" value="Unassembled WGS sequence"/>
</dbReference>
<proteinExistence type="predicted"/>
<sequence length="214" mass="23641">MFTASRPLAKTTILVGRRRTVHSALPYPKGCSEREFLLSTLQAKIYDRHATPARLFCDFDRVYLVLLNAVSTACPPCHPHNVSPTFLITLQASLQFVRDSKSLLKDDISPSGELDTGRAEKLRERQAGGRLGRGRKWGVARVIDSLDHRSTPNALPRPHELAHGSAPSNSPQRTGVLARDNVFPSREQARRVGGWQARETAGIVEGGWRICRGG</sequence>
<keyword evidence="3" id="KW-1185">Reference proteome</keyword>
<dbReference type="EMBL" id="KZ293416">
    <property type="protein sequence ID" value="PBK76205.1"/>
    <property type="molecule type" value="Genomic_DNA"/>
</dbReference>
<evidence type="ECO:0000313" key="2">
    <source>
        <dbReference type="EMBL" id="PBK76205.1"/>
    </source>
</evidence>
<feature type="region of interest" description="Disordered" evidence="1">
    <location>
        <begin position="148"/>
        <end position="181"/>
    </location>
</feature>
<accession>A0A2H3BZE1</accession>
<protein>
    <submittedName>
        <fullName evidence="2">Uncharacterized protein</fullName>
    </submittedName>
</protein>
<evidence type="ECO:0000256" key="1">
    <source>
        <dbReference type="SAM" id="MobiDB-lite"/>
    </source>
</evidence>
<organism evidence="2 3">
    <name type="scientific">Armillaria solidipes</name>
    <dbReference type="NCBI Taxonomy" id="1076256"/>
    <lineage>
        <taxon>Eukaryota</taxon>
        <taxon>Fungi</taxon>
        <taxon>Dikarya</taxon>
        <taxon>Basidiomycota</taxon>
        <taxon>Agaricomycotina</taxon>
        <taxon>Agaricomycetes</taxon>
        <taxon>Agaricomycetidae</taxon>
        <taxon>Agaricales</taxon>
        <taxon>Marasmiineae</taxon>
        <taxon>Physalacriaceae</taxon>
        <taxon>Armillaria</taxon>
    </lineage>
</organism>
<evidence type="ECO:0000313" key="3">
    <source>
        <dbReference type="Proteomes" id="UP000218334"/>
    </source>
</evidence>
<feature type="region of interest" description="Disordered" evidence="1">
    <location>
        <begin position="107"/>
        <end position="127"/>
    </location>
</feature>
<reference evidence="3" key="1">
    <citation type="journal article" date="2017" name="Nat. Ecol. Evol.">
        <title>Genome expansion and lineage-specific genetic innovations in the forest pathogenic fungi Armillaria.</title>
        <authorList>
            <person name="Sipos G."/>
            <person name="Prasanna A.N."/>
            <person name="Walter M.C."/>
            <person name="O'Connor E."/>
            <person name="Balint B."/>
            <person name="Krizsan K."/>
            <person name="Kiss B."/>
            <person name="Hess J."/>
            <person name="Varga T."/>
            <person name="Slot J."/>
            <person name="Riley R."/>
            <person name="Boka B."/>
            <person name="Rigling D."/>
            <person name="Barry K."/>
            <person name="Lee J."/>
            <person name="Mihaltcheva S."/>
            <person name="LaButti K."/>
            <person name="Lipzen A."/>
            <person name="Waldron R."/>
            <person name="Moloney N.M."/>
            <person name="Sperisen C."/>
            <person name="Kredics L."/>
            <person name="Vagvoelgyi C."/>
            <person name="Patrignani A."/>
            <person name="Fitzpatrick D."/>
            <person name="Nagy I."/>
            <person name="Doyle S."/>
            <person name="Anderson J.B."/>
            <person name="Grigoriev I.V."/>
            <person name="Gueldener U."/>
            <person name="Muensterkoetter M."/>
            <person name="Nagy L.G."/>
        </authorList>
    </citation>
    <scope>NUCLEOTIDE SEQUENCE [LARGE SCALE GENOMIC DNA]</scope>
    <source>
        <strain evidence="3">28-4</strain>
    </source>
</reference>
<feature type="compositionally biased region" description="Basic and acidic residues" evidence="1">
    <location>
        <begin position="115"/>
        <end position="127"/>
    </location>
</feature>
<gene>
    <name evidence="2" type="ORF">ARMSODRAFT_217231</name>
</gene>